<reference evidence="8" key="1">
    <citation type="submission" date="2023-07" db="EMBL/GenBank/DDBJ databases">
        <title>Black Yeasts Isolated from many extreme environments.</title>
        <authorList>
            <person name="Coleine C."/>
            <person name="Stajich J.E."/>
            <person name="Selbmann L."/>
        </authorList>
    </citation>
    <scope>NUCLEOTIDE SEQUENCE</scope>
    <source>
        <strain evidence="8">CCFEE 5485</strain>
    </source>
</reference>
<feature type="region of interest" description="Disordered" evidence="6">
    <location>
        <begin position="231"/>
        <end position="278"/>
    </location>
</feature>
<evidence type="ECO:0000256" key="6">
    <source>
        <dbReference type="SAM" id="MobiDB-lite"/>
    </source>
</evidence>
<feature type="compositionally biased region" description="Basic and acidic residues" evidence="6">
    <location>
        <begin position="1059"/>
        <end position="1079"/>
    </location>
</feature>
<sequence length="1395" mass="157416">MFNRLKNFNLDALLDSKIAEEQAKQAKQSQSPKRSGSNAGARRNSGRTDSPARRAGSRLRAADAGDAVVTGKSPDPEDFVIGDDASDISRVATPMPTKESADGPQDEEGKKDVSASTNQKGKEKAVEEDELPDDVRKKLAKLETLTGRYQDLLRNYRTAHARVVAIEPFEATLREHTPLTSIQEPGALVEFLNQRALQSQMVLEELKSVTGEREDLKTKLQEAENKAKEAFDEAAGLREQRQGNAKDSRETTHTSGGDPLGVSHSSAAEKTPASGEDEDFFSYDAEQKQGIEDEIKAYVAEIQEHKDYINELSTENATLRKDLDMCQLNLNAMENKVGVKDRDLDGVKQALGEAKEEIGAAGKARVEAEEQEHEAAALLAQTEGQVLHLQERLKGYQQSLQDREQELKEKAALAEENLKKYQDEHAENLKKGTYSQRDEKGIQTLRGLVNTLREQSQQAENSKLQAEGQARDLRFELNKLESEANTRGNLLEKLRHQEGAATAFKRKLAEAEQERDEAQRLADSKKGHEASAASLRVQLKTAFKERDDAYQMILDCGKCKLPEKEHEKLPETPTQISTPEPRSRMGSESTEVTEASTLPTTPGTPSVDGEPESTEAKKKNKKKKSKAKKKPLSEAASESTTTVSAPTIDIDELIANPEKAREMLKQDGAAQNVASQLIPRYIEKLRSDTETQHDGREEVIHHHEQVIEERNQTISDYSRLIREKDQEIEALRHAIGRKEEAIERLDRKLKGEEELKEEIQSLRDDMVEIGAQATDAKHELKIVREQKQSVQHEVEELQIESDQFRKEARDAQAQRNDLSSRCQVLEKEIVALKGAQSSTSTATAEELQAVKEKLSGAEKDKEALQLAKETCEKQIEELKTQHGIDSTERAAKHKSLGEEFAQLESKASSLEKDLAAANDLAQTRFKDLSEVREHSNKLQPELKRLREEAAELQTVRAELEKSGASLKRLEGKEKDLRSEIAEYKSQGVTKDGEIAELRGQAKQSDERSKALEESYENARQDLEQSQSRRDEATEGRDKMQADLQKSEGDLQRSKSTLAEMEHQLKKLRDEANNLREDLQLARAQHASAQNSMSNQQDQSRELAVQMREVRGRNESLEEELMEAQRLLQERSREGETMRRMLEEVETRAEQRVREMRERMDLAVEERDRVEDEANTVGRRRSRELEELRTKLRDAEREAARASEAKGDAEKKERAFQDQQIDLEKRAARAQEELSEVREAMAQLRKSLDESERLTTALEREKAEVKNELEERQTRLEKLQKSSKAMSEELRTLQAGNKIRQGSFQSSQRSSIDTSRVMSPGPRAVSGSGNGTPVASTRGGDQSKESIDYVYLKNVLFQFLEQKEKKHQMQLVPVLGMLLHFDRQDQQKWEAAIAAR</sequence>
<dbReference type="PANTHER" id="PTHR23157:SF25">
    <property type="entry name" value="GRIP AND COILED-COIL DOMAIN-CONTAINING PROTEIN 1"/>
    <property type="match status" value="1"/>
</dbReference>
<feature type="compositionally biased region" description="Low complexity" evidence="6">
    <location>
        <begin position="1299"/>
        <end position="1315"/>
    </location>
</feature>
<feature type="compositionally biased region" description="Basic and acidic residues" evidence="6">
    <location>
        <begin position="231"/>
        <end position="252"/>
    </location>
</feature>
<dbReference type="GO" id="GO:0005794">
    <property type="term" value="C:Golgi apparatus"/>
    <property type="evidence" value="ECO:0007669"/>
    <property type="project" value="TreeGrafter"/>
</dbReference>
<evidence type="ECO:0000256" key="2">
    <source>
        <dbReference type="ARBA" id="ARBA00004496"/>
    </source>
</evidence>
<comment type="subcellular location">
    <subcellularLocation>
        <location evidence="2">Cytoplasm</location>
    </subcellularLocation>
    <subcellularLocation>
        <location evidence="1">Endomembrane system</location>
        <topology evidence="1">Peripheral membrane protein</topology>
    </subcellularLocation>
</comment>
<gene>
    <name evidence="8" type="primary">IMH1</name>
    <name evidence="8" type="ORF">LTR78_000889</name>
</gene>
<feature type="region of interest" description="Disordered" evidence="6">
    <location>
        <begin position="957"/>
        <end position="1101"/>
    </location>
</feature>
<feature type="compositionally biased region" description="Basic and acidic residues" evidence="6">
    <location>
        <begin position="1003"/>
        <end position="1052"/>
    </location>
</feature>
<name>A0AAE1C5X8_9PEZI</name>
<evidence type="ECO:0000256" key="5">
    <source>
        <dbReference type="ARBA" id="ARBA00023136"/>
    </source>
</evidence>
<accession>A0AAE1C5X8</accession>
<feature type="region of interest" description="Disordered" evidence="6">
    <location>
        <begin position="506"/>
        <end position="532"/>
    </location>
</feature>
<evidence type="ECO:0000256" key="4">
    <source>
        <dbReference type="ARBA" id="ARBA00023054"/>
    </source>
</evidence>
<keyword evidence="9" id="KW-1185">Reference proteome</keyword>
<dbReference type="InterPro" id="IPR000237">
    <property type="entry name" value="GRIP_dom"/>
</dbReference>
<dbReference type="PROSITE" id="PS50913">
    <property type="entry name" value="GRIP"/>
    <property type="match status" value="1"/>
</dbReference>
<dbReference type="InterPro" id="IPR051952">
    <property type="entry name" value="Golgi-autophagy_related"/>
</dbReference>
<comment type="caution">
    <text evidence="8">The sequence shown here is derived from an EMBL/GenBank/DDBJ whole genome shotgun (WGS) entry which is preliminary data.</text>
</comment>
<feature type="region of interest" description="Disordered" evidence="6">
    <location>
        <begin position="1128"/>
        <end position="1148"/>
    </location>
</feature>
<protein>
    <submittedName>
        <fullName evidence="8">Golgin imh1</fullName>
    </submittedName>
</protein>
<feature type="compositionally biased region" description="Basic and acidic residues" evidence="6">
    <location>
        <begin position="507"/>
        <end position="529"/>
    </location>
</feature>
<feature type="region of interest" description="Disordered" evidence="6">
    <location>
        <begin position="1293"/>
        <end position="1340"/>
    </location>
</feature>
<keyword evidence="3" id="KW-0963">Cytoplasm</keyword>
<evidence type="ECO:0000313" key="8">
    <source>
        <dbReference type="EMBL" id="KAK3679328.1"/>
    </source>
</evidence>
<dbReference type="SMART" id="SM00755">
    <property type="entry name" value="Grip"/>
    <property type="match status" value="1"/>
</dbReference>
<evidence type="ECO:0000256" key="1">
    <source>
        <dbReference type="ARBA" id="ARBA00004184"/>
    </source>
</evidence>
<feature type="compositionally biased region" description="Acidic residues" evidence="6">
    <location>
        <begin position="76"/>
        <end position="86"/>
    </location>
</feature>
<dbReference type="PANTHER" id="PTHR23157">
    <property type="entry name" value="GRIP AND COILED-COIL DOMAIN-CONTAINING PROTEIN 1"/>
    <property type="match status" value="1"/>
</dbReference>
<feature type="domain" description="GRIP" evidence="7">
    <location>
        <begin position="1341"/>
        <end position="1391"/>
    </location>
</feature>
<dbReference type="Pfam" id="PF01465">
    <property type="entry name" value="GRIP"/>
    <property type="match status" value="1"/>
</dbReference>
<feature type="region of interest" description="Disordered" evidence="6">
    <location>
        <begin position="1191"/>
        <end position="1233"/>
    </location>
</feature>
<dbReference type="RefSeq" id="XP_064696723.1">
    <property type="nucleotide sequence ID" value="XM_064835673.1"/>
</dbReference>
<organism evidence="8 9">
    <name type="scientific">Recurvomyces mirabilis</name>
    <dbReference type="NCBI Taxonomy" id="574656"/>
    <lineage>
        <taxon>Eukaryota</taxon>
        <taxon>Fungi</taxon>
        <taxon>Dikarya</taxon>
        <taxon>Ascomycota</taxon>
        <taxon>Pezizomycotina</taxon>
        <taxon>Dothideomycetes</taxon>
        <taxon>Dothideomycetidae</taxon>
        <taxon>Mycosphaerellales</taxon>
        <taxon>Teratosphaeriaceae</taxon>
        <taxon>Recurvomyces</taxon>
    </lineage>
</organism>
<feature type="compositionally biased region" description="Basic and acidic residues" evidence="6">
    <location>
        <begin position="957"/>
        <end position="982"/>
    </location>
</feature>
<keyword evidence="5" id="KW-0472">Membrane</keyword>
<feature type="compositionally biased region" description="Polar residues" evidence="6">
    <location>
        <begin position="1086"/>
        <end position="1097"/>
    </location>
</feature>
<dbReference type="EMBL" id="JAUTXT010000002">
    <property type="protein sequence ID" value="KAK3679328.1"/>
    <property type="molecule type" value="Genomic_DNA"/>
</dbReference>
<dbReference type="Proteomes" id="UP001274830">
    <property type="component" value="Unassembled WGS sequence"/>
</dbReference>
<feature type="compositionally biased region" description="Polar residues" evidence="6">
    <location>
        <begin position="572"/>
        <end position="604"/>
    </location>
</feature>
<feature type="region of interest" description="Disordered" evidence="6">
    <location>
        <begin position="564"/>
        <end position="650"/>
    </location>
</feature>
<keyword evidence="4" id="KW-0175">Coiled coil</keyword>
<evidence type="ECO:0000259" key="7">
    <source>
        <dbReference type="PROSITE" id="PS50913"/>
    </source>
</evidence>
<evidence type="ECO:0000313" key="9">
    <source>
        <dbReference type="Proteomes" id="UP001274830"/>
    </source>
</evidence>
<evidence type="ECO:0000256" key="3">
    <source>
        <dbReference type="ARBA" id="ARBA00022490"/>
    </source>
</evidence>
<feature type="compositionally biased region" description="Low complexity" evidence="6">
    <location>
        <begin position="633"/>
        <end position="647"/>
    </location>
</feature>
<feature type="compositionally biased region" description="Basic residues" evidence="6">
    <location>
        <begin position="618"/>
        <end position="630"/>
    </location>
</feature>
<feature type="region of interest" description="Disordered" evidence="6">
    <location>
        <begin position="21"/>
        <end position="132"/>
    </location>
</feature>
<dbReference type="GeneID" id="89960206"/>
<proteinExistence type="predicted"/>